<dbReference type="Proteomes" id="UP000011083">
    <property type="component" value="Unassembled WGS sequence"/>
</dbReference>
<protein>
    <recommendedName>
        <fullName evidence="3">Cupin domain containing protein</fullName>
    </recommendedName>
</protein>
<dbReference type="InterPro" id="IPR011051">
    <property type="entry name" value="RmlC_Cupin_sf"/>
</dbReference>
<dbReference type="RefSeq" id="XP_004336675.1">
    <property type="nucleotide sequence ID" value="XM_004336627.1"/>
</dbReference>
<gene>
    <name evidence="1" type="ORF">ACA1_125040</name>
</gene>
<dbReference type="KEGG" id="acan:ACA1_125040"/>
<proteinExistence type="predicted"/>
<accession>L8GP47</accession>
<dbReference type="AlphaFoldDB" id="L8GP47"/>
<dbReference type="Gene3D" id="2.60.120.10">
    <property type="entry name" value="Jelly Rolls"/>
    <property type="match status" value="1"/>
</dbReference>
<sequence>MQTTTTTAASSSSSSDATAPTSGSAFFFRHDVQHGGRAYGLHPPRTIYPLVKTAHLDFGVEEVEVGSEIPWHHHDDKEEVIFVWRGQGQAYIETDQVAEGVATAGVESSDLQAGVTMYITWTFAPPGDGFEAALIKQKQSQPQA</sequence>
<dbReference type="GeneID" id="14915280"/>
<organism evidence="1 2">
    <name type="scientific">Acanthamoeba castellanii (strain ATCC 30010 / Neff)</name>
    <dbReference type="NCBI Taxonomy" id="1257118"/>
    <lineage>
        <taxon>Eukaryota</taxon>
        <taxon>Amoebozoa</taxon>
        <taxon>Discosea</taxon>
        <taxon>Longamoebia</taxon>
        <taxon>Centramoebida</taxon>
        <taxon>Acanthamoebidae</taxon>
        <taxon>Acanthamoeba</taxon>
    </lineage>
</organism>
<reference evidence="1 2" key="1">
    <citation type="journal article" date="2013" name="Genome Biol.">
        <title>Genome of Acanthamoeba castellanii highlights extensive lateral gene transfer and early evolution of tyrosine kinase signaling.</title>
        <authorList>
            <person name="Clarke M."/>
            <person name="Lohan A.J."/>
            <person name="Liu B."/>
            <person name="Lagkouvardos I."/>
            <person name="Roy S."/>
            <person name="Zafar N."/>
            <person name="Bertelli C."/>
            <person name="Schilde C."/>
            <person name="Kianianmomeni A."/>
            <person name="Burglin T.R."/>
            <person name="Frech C."/>
            <person name="Turcotte B."/>
            <person name="Kopec K.O."/>
            <person name="Synnott J.M."/>
            <person name="Choo C."/>
            <person name="Paponov I."/>
            <person name="Finkler A."/>
            <person name="Soon Heng Tan C."/>
            <person name="Hutchins A.P."/>
            <person name="Weinmeier T."/>
            <person name="Rattei T."/>
            <person name="Chu J.S."/>
            <person name="Gimenez G."/>
            <person name="Irimia M."/>
            <person name="Rigden D.J."/>
            <person name="Fitzpatrick D.A."/>
            <person name="Lorenzo-Morales J."/>
            <person name="Bateman A."/>
            <person name="Chiu C.H."/>
            <person name="Tang P."/>
            <person name="Hegemann P."/>
            <person name="Fromm H."/>
            <person name="Raoult D."/>
            <person name="Greub G."/>
            <person name="Miranda-Saavedra D."/>
            <person name="Chen N."/>
            <person name="Nash P."/>
            <person name="Ginger M.L."/>
            <person name="Horn M."/>
            <person name="Schaap P."/>
            <person name="Caler L."/>
            <person name="Loftus B."/>
        </authorList>
    </citation>
    <scope>NUCLEOTIDE SEQUENCE [LARGE SCALE GENOMIC DNA]</scope>
    <source>
        <strain evidence="1 2">Neff</strain>
    </source>
</reference>
<evidence type="ECO:0000313" key="2">
    <source>
        <dbReference type="Proteomes" id="UP000011083"/>
    </source>
</evidence>
<evidence type="ECO:0000313" key="1">
    <source>
        <dbReference type="EMBL" id="ELR14662.1"/>
    </source>
</evidence>
<name>L8GP47_ACACF</name>
<dbReference type="EMBL" id="KB008047">
    <property type="protein sequence ID" value="ELR14662.1"/>
    <property type="molecule type" value="Genomic_DNA"/>
</dbReference>
<dbReference type="InterPro" id="IPR014710">
    <property type="entry name" value="RmlC-like_jellyroll"/>
</dbReference>
<dbReference type="SUPFAM" id="SSF51182">
    <property type="entry name" value="RmlC-like cupins"/>
    <property type="match status" value="1"/>
</dbReference>
<evidence type="ECO:0008006" key="3">
    <source>
        <dbReference type="Google" id="ProtNLM"/>
    </source>
</evidence>
<dbReference type="VEuPathDB" id="AmoebaDB:ACA1_125040"/>
<keyword evidence="2" id="KW-1185">Reference proteome</keyword>